<evidence type="ECO:0000256" key="2">
    <source>
        <dbReference type="ARBA" id="ARBA00004651"/>
    </source>
</evidence>
<feature type="transmembrane region" description="Helical" evidence="24">
    <location>
        <begin position="199"/>
        <end position="223"/>
    </location>
</feature>
<feature type="transmembrane region" description="Helical" evidence="24">
    <location>
        <begin position="243"/>
        <end position="263"/>
    </location>
</feature>
<evidence type="ECO:0000256" key="13">
    <source>
        <dbReference type="ARBA" id="ARBA00022989"/>
    </source>
</evidence>
<keyword evidence="13 24" id="KW-1133">Transmembrane helix</keyword>
<dbReference type="RefSeq" id="WP_163965184.1">
    <property type="nucleotide sequence ID" value="NZ_JAAGNX010000002.1"/>
</dbReference>
<keyword evidence="9" id="KW-0444">Lipid biosynthesis</keyword>
<evidence type="ECO:0000256" key="18">
    <source>
        <dbReference type="ARBA" id="ARBA00029893"/>
    </source>
</evidence>
<evidence type="ECO:0000256" key="17">
    <source>
        <dbReference type="ARBA" id="ARBA00023264"/>
    </source>
</evidence>
<evidence type="ECO:0000256" key="5">
    <source>
        <dbReference type="ARBA" id="ARBA00010185"/>
    </source>
</evidence>
<keyword evidence="17" id="KW-1208">Phospholipid metabolism</keyword>
<dbReference type="PANTHER" id="PTHR46382:SF1">
    <property type="entry name" value="PHOSPHATIDATE CYTIDYLYLTRANSFERASE"/>
    <property type="match status" value="1"/>
</dbReference>
<evidence type="ECO:0000256" key="15">
    <source>
        <dbReference type="ARBA" id="ARBA00023136"/>
    </source>
</evidence>
<comment type="caution">
    <text evidence="25">The sequence shown here is derived from an EMBL/GenBank/DDBJ whole genome shotgun (WGS) entry which is preliminary data.</text>
</comment>
<evidence type="ECO:0000256" key="4">
    <source>
        <dbReference type="ARBA" id="ARBA00005189"/>
    </source>
</evidence>
<keyword evidence="15 24" id="KW-0472">Membrane</keyword>
<evidence type="ECO:0000256" key="7">
    <source>
        <dbReference type="ARBA" id="ARBA00019373"/>
    </source>
</evidence>
<dbReference type="GO" id="GO:0016024">
    <property type="term" value="P:CDP-diacylglycerol biosynthetic process"/>
    <property type="evidence" value="ECO:0007669"/>
    <property type="project" value="TreeGrafter"/>
</dbReference>
<comment type="catalytic activity">
    <reaction evidence="1">
        <text>a 1,2-diacyl-sn-glycero-3-phosphate + CTP + H(+) = a CDP-1,2-diacyl-sn-glycerol + diphosphate</text>
        <dbReference type="Rhea" id="RHEA:16229"/>
        <dbReference type="ChEBI" id="CHEBI:15378"/>
        <dbReference type="ChEBI" id="CHEBI:33019"/>
        <dbReference type="ChEBI" id="CHEBI:37563"/>
        <dbReference type="ChEBI" id="CHEBI:58332"/>
        <dbReference type="ChEBI" id="CHEBI:58608"/>
        <dbReference type="EC" id="2.7.7.41"/>
    </reaction>
</comment>
<feature type="transmembrane region" description="Helical" evidence="24">
    <location>
        <begin position="107"/>
        <end position="127"/>
    </location>
</feature>
<evidence type="ECO:0000256" key="3">
    <source>
        <dbReference type="ARBA" id="ARBA00005119"/>
    </source>
</evidence>
<dbReference type="PANTHER" id="PTHR46382">
    <property type="entry name" value="PHOSPHATIDATE CYTIDYLYLTRANSFERASE"/>
    <property type="match status" value="1"/>
</dbReference>
<gene>
    <name evidence="25" type="ORF">G0Q06_09845</name>
</gene>
<evidence type="ECO:0000256" key="14">
    <source>
        <dbReference type="ARBA" id="ARBA00023098"/>
    </source>
</evidence>
<keyword evidence="8" id="KW-1003">Cell membrane</keyword>
<evidence type="ECO:0000256" key="8">
    <source>
        <dbReference type="ARBA" id="ARBA00022475"/>
    </source>
</evidence>
<evidence type="ECO:0000256" key="1">
    <source>
        <dbReference type="ARBA" id="ARBA00001698"/>
    </source>
</evidence>
<comment type="similarity">
    <text evidence="5">Belongs to the CDS family.</text>
</comment>
<evidence type="ECO:0000256" key="20">
    <source>
        <dbReference type="ARBA" id="ARBA00032253"/>
    </source>
</evidence>
<evidence type="ECO:0000313" key="26">
    <source>
        <dbReference type="Proteomes" id="UP000478417"/>
    </source>
</evidence>
<evidence type="ECO:0000256" key="10">
    <source>
        <dbReference type="ARBA" id="ARBA00022679"/>
    </source>
</evidence>
<evidence type="ECO:0000256" key="9">
    <source>
        <dbReference type="ARBA" id="ARBA00022516"/>
    </source>
</evidence>
<reference evidence="25 26" key="1">
    <citation type="submission" date="2020-02" db="EMBL/GenBank/DDBJ databases">
        <title>Albibacoteraceae fam. nov., the first described family within the subdivision 4 Verrucomicrobia.</title>
        <authorList>
            <person name="Xi F."/>
        </authorList>
    </citation>
    <scope>NUCLEOTIDE SEQUENCE [LARGE SCALE GENOMIC DNA]</scope>
    <source>
        <strain evidence="25 26">CK1056</strain>
    </source>
</reference>
<accession>A0A6B2M362</accession>
<dbReference type="GO" id="GO:0004605">
    <property type="term" value="F:phosphatidate cytidylyltransferase activity"/>
    <property type="evidence" value="ECO:0007669"/>
    <property type="project" value="UniProtKB-EC"/>
</dbReference>
<proteinExistence type="inferred from homology"/>
<evidence type="ECO:0000256" key="21">
    <source>
        <dbReference type="ARBA" id="ARBA00032396"/>
    </source>
</evidence>
<evidence type="ECO:0000256" key="6">
    <source>
        <dbReference type="ARBA" id="ARBA00012487"/>
    </source>
</evidence>
<evidence type="ECO:0000256" key="19">
    <source>
        <dbReference type="ARBA" id="ARBA00031825"/>
    </source>
</evidence>
<keyword evidence="14" id="KW-0443">Lipid metabolism</keyword>
<keyword evidence="10 25" id="KW-0808">Transferase</keyword>
<dbReference type="GO" id="GO:0005886">
    <property type="term" value="C:plasma membrane"/>
    <property type="evidence" value="ECO:0007669"/>
    <property type="project" value="UniProtKB-SubCell"/>
</dbReference>
<evidence type="ECO:0000256" key="11">
    <source>
        <dbReference type="ARBA" id="ARBA00022692"/>
    </source>
</evidence>
<evidence type="ECO:0000256" key="23">
    <source>
        <dbReference type="ARBA" id="ARBA00033406"/>
    </source>
</evidence>
<comment type="subcellular location">
    <subcellularLocation>
        <location evidence="2">Cell membrane</location>
        <topology evidence="2">Multi-pass membrane protein</topology>
    </subcellularLocation>
</comment>
<dbReference type="EC" id="2.7.7.41" evidence="6"/>
<organism evidence="25 26">
    <name type="scientific">Oceanipulchritudo coccoides</name>
    <dbReference type="NCBI Taxonomy" id="2706888"/>
    <lineage>
        <taxon>Bacteria</taxon>
        <taxon>Pseudomonadati</taxon>
        <taxon>Verrucomicrobiota</taxon>
        <taxon>Opitutia</taxon>
        <taxon>Puniceicoccales</taxon>
        <taxon>Oceanipulchritudinaceae</taxon>
        <taxon>Oceanipulchritudo</taxon>
    </lineage>
</organism>
<feature type="transmembrane region" description="Helical" evidence="24">
    <location>
        <begin position="175"/>
        <end position="193"/>
    </location>
</feature>
<protein>
    <recommendedName>
        <fullName evidence="7">Phosphatidate cytidylyltransferase</fullName>
        <ecNumber evidence="6">2.7.7.41</ecNumber>
    </recommendedName>
    <alternativeName>
        <fullName evidence="20">CDP-DAG synthase</fullName>
    </alternativeName>
    <alternativeName>
        <fullName evidence="22">CDP-DG synthase</fullName>
    </alternativeName>
    <alternativeName>
        <fullName evidence="18">CDP-diacylglycerol synthase</fullName>
    </alternativeName>
    <alternativeName>
        <fullName evidence="21">CDP-diglyceride pyrophosphorylase</fullName>
    </alternativeName>
    <alternativeName>
        <fullName evidence="23">CDP-diglyceride synthase</fullName>
    </alternativeName>
    <alternativeName>
        <fullName evidence="19">CTP:phosphatidate cytidylyltransferase</fullName>
    </alternativeName>
</protein>
<keyword evidence="11 24" id="KW-0812">Transmembrane</keyword>
<feature type="transmembrane region" description="Helical" evidence="24">
    <location>
        <begin position="58"/>
        <end position="76"/>
    </location>
</feature>
<comment type="pathway">
    <text evidence="4">Lipid metabolism.</text>
</comment>
<evidence type="ECO:0000313" key="25">
    <source>
        <dbReference type="EMBL" id="NDV62752.1"/>
    </source>
</evidence>
<feature type="transmembrane region" description="Helical" evidence="24">
    <location>
        <begin position="133"/>
        <end position="155"/>
    </location>
</feature>
<sequence>MKQRIIATAILWAIVITLPLLLGKWGAFILIAAFGTGAFYELLELLRQAGRPVDRNVALPAFVVILLAAILIPPWILPPVAILAAGLAITFIASLFKTGVGSFGSVAMITVGALILMLMPFFTAALMVHESGIILAVWVVAVAKFGDVGALLTGLWIGKTKMAPAFSPKKTWEGLAGGVVLSVLVSVGFVLMAKDSLPAGLTILTAAISGVLICLAGVIGDLIESAFKREAKVKDSGTIIRGIGGVFDLADSLILAFPTAYFINWLLF</sequence>
<evidence type="ECO:0000256" key="16">
    <source>
        <dbReference type="ARBA" id="ARBA00023209"/>
    </source>
</evidence>
<keyword evidence="12 25" id="KW-0548">Nucleotidyltransferase</keyword>
<evidence type="ECO:0000256" key="12">
    <source>
        <dbReference type="ARBA" id="ARBA00022695"/>
    </source>
</evidence>
<dbReference type="AlphaFoldDB" id="A0A6B2M362"/>
<name>A0A6B2M362_9BACT</name>
<keyword evidence="26" id="KW-1185">Reference proteome</keyword>
<evidence type="ECO:0000256" key="22">
    <source>
        <dbReference type="ARBA" id="ARBA00032743"/>
    </source>
</evidence>
<comment type="pathway">
    <text evidence="3">Phospholipid metabolism; CDP-diacylglycerol biosynthesis; CDP-diacylglycerol from sn-glycerol 3-phosphate: step 3/3.</text>
</comment>
<dbReference type="Pfam" id="PF01148">
    <property type="entry name" value="CTP_transf_1"/>
    <property type="match status" value="1"/>
</dbReference>
<keyword evidence="16" id="KW-0594">Phospholipid biosynthesis</keyword>
<dbReference type="EMBL" id="JAAGNX010000002">
    <property type="protein sequence ID" value="NDV62752.1"/>
    <property type="molecule type" value="Genomic_DNA"/>
</dbReference>
<dbReference type="Proteomes" id="UP000478417">
    <property type="component" value="Unassembled WGS sequence"/>
</dbReference>
<evidence type="ECO:0000256" key="24">
    <source>
        <dbReference type="SAM" id="Phobius"/>
    </source>
</evidence>